<dbReference type="AlphaFoldDB" id="A0AAW1P0I2"/>
<protein>
    <submittedName>
        <fullName evidence="2">Uncharacterized protein</fullName>
    </submittedName>
</protein>
<feature type="region of interest" description="Disordered" evidence="1">
    <location>
        <begin position="1"/>
        <end position="119"/>
    </location>
</feature>
<feature type="compositionally biased region" description="Polar residues" evidence="1">
    <location>
        <begin position="13"/>
        <end position="31"/>
    </location>
</feature>
<reference evidence="2 3" key="1">
    <citation type="journal article" date="2024" name="Nat. Commun.">
        <title>Phylogenomics reveals the evolutionary origins of lichenization in chlorophyte algae.</title>
        <authorList>
            <person name="Puginier C."/>
            <person name="Libourel C."/>
            <person name="Otte J."/>
            <person name="Skaloud P."/>
            <person name="Haon M."/>
            <person name="Grisel S."/>
            <person name="Petersen M."/>
            <person name="Berrin J.G."/>
            <person name="Delaux P.M."/>
            <person name="Dal Grande F."/>
            <person name="Keller J."/>
        </authorList>
    </citation>
    <scope>NUCLEOTIDE SEQUENCE [LARGE SCALE GENOMIC DNA]</scope>
    <source>
        <strain evidence="2 3">SAG 2036</strain>
    </source>
</reference>
<feature type="compositionally biased region" description="Pro residues" evidence="1">
    <location>
        <begin position="33"/>
        <end position="43"/>
    </location>
</feature>
<evidence type="ECO:0000313" key="3">
    <source>
        <dbReference type="Proteomes" id="UP001465755"/>
    </source>
</evidence>
<name>A0AAW1P0I2_9CHLO</name>
<proteinExistence type="predicted"/>
<organism evidence="2 3">
    <name type="scientific">Symbiochloris irregularis</name>
    <dbReference type="NCBI Taxonomy" id="706552"/>
    <lineage>
        <taxon>Eukaryota</taxon>
        <taxon>Viridiplantae</taxon>
        <taxon>Chlorophyta</taxon>
        <taxon>core chlorophytes</taxon>
        <taxon>Trebouxiophyceae</taxon>
        <taxon>Trebouxiales</taxon>
        <taxon>Trebouxiaceae</taxon>
        <taxon>Symbiochloris</taxon>
    </lineage>
</organism>
<feature type="compositionally biased region" description="Low complexity" evidence="1">
    <location>
        <begin position="243"/>
        <end position="255"/>
    </location>
</feature>
<evidence type="ECO:0000313" key="2">
    <source>
        <dbReference type="EMBL" id="KAK9803814.1"/>
    </source>
</evidence>
<dbReference type="Proteomes" id="UP001465755">
    <property type="component" value="Unassembled WGS sequence"/>
</dbReference>
<gene>
    <name evidence="2" type="ORF">WJX73_002686</name>
</gene>
<feature type="region of interest" description="Disordered" evidence="1">
    <location>
        <begin position="144"/>
        <end position="303"/>
    </location>
</feature>
<comment type="caution">
    <text evidence="2">The sequence shown here is derived from an EMBL/GenBank/DDBJ whole genome shotgun (WGS) entry which is preliminary data.</text>
</comment>
<sequence>MAELQDLRARLASRQSFFGGSVSTRQVTTAPSWRPPSLAPEPPASVKDELAQPPPRNQQGPGHGPQPFSSATPPPRTTLVGHQPKSLPPPKLQTSQHLANKARLGRLTPAPKGKKGVVARKTAFAPMAVGGATRKDMANQALRQACAKHRPSGTPDRPVQLSHQPHAQQHHVGLPGSRLAPSKHLKAHSAGNVPAKHSNPERVHNALAQSAAARSLPAVHQRDLQPHRASSQVRQLPASGHHQQSARWQSASQSAGPGLGMDDDDSMDEPDWRAELQSITGYNPSRYANERDDSHAVAASEDT</sequence>
<keyword evidence="3" id="KW-1185">Reference proteome</keyword>
<evidence type="ECO:0000256" key="1">
    <source>
        <dbReference type="SAM" id="MobiDB-lite"/>
    </source>
</evidence>
<accession>A0AAW1P0I2</accession>
<dbReference type="EMBL" id="JALJOQ010000055">
    <property type="protein sequence ID" value="KAK9803814.1"/>
    <property type="molecule type" value="Genomic_DNA"/>
</dbReference>